<organism evidence="2 3">
    <name type="scientific">Nonomuraea jiangxiensis</name>
    <dbReference type="NCBI Taxonomy" id="633440"/>
    <lineage>
        <taxon>Bacteria</taxon>
        <taxon>Bacillati</taxon>
        <taxon>Actinomycetota</taxon>
        <taxon>Actinomycetes</taxon>
        <taxon>Streptosporangiales</taxon>
        <taxon>Streptosporangiaceae</taxon>
        <taxon>Nonomuraea</taxon>
    </lineage>
</organism>
<dbReference type="Proteomes" id="UP000199202">
    <property type="component" value="Unassembled WGS sequence"/>
</dbReference>
<protein>
    <recommendedName>
        <fullName evidence="4">Tat pathway signal sequence domain protein</fullName>
    </recommendedName>
</protein>
<dbReference type="RefSeq" id="WP_090944493.1">
    <property type="nucleotide sequence ID" value="NZ_FNDJ01000025.1"/>
</dbReference>
<keyword evidence="3" id="KW-1185">Reference proteome</keyword>
<accession>A0A1G9JJK1</accession>
<reference evidence="2 3" key="1">
    <citation type="submission" date="2016-10" db="EMBL/GenBank/DDBJ databases">
        <authorList>
            <person name="de Groot N.N."/>
        </authorList>
    </citation>
    <scope>NUCLEOTIDE SEQUENCE [LARGE SCALE GENOMIC DNA]</scope>
    <source>
        <strain evidence="2 3">CGMCC 4.6533</strain>
    </source>
</reference>
<name>A0A1G9JJK1_9ACTN</name>
<evidence type="ECO:0008006" key="4">
    <source>
        <dbReference type="Google" id="ProtNLM"/>
    </source>
</evidence>
<evidence type="ECO:0000313" key="3">
    <source>
        <dbReference type="Proteomes" id="UP000199202"/>
    </source>
</evidence>
<evidence type="ECO:0000313" key="2">
    <source>
        <dbReference type="EMBL" id="SDL37416.1"/>
    </source>
</evidence>
<keyword evidence="1" id="KW-0732">Signal</keyword>
<dbReference type="OrthoDB" id="3522390at2"/>
<sequence>MFRRLVLGAAALTAAATLTLASTGPAFAAPASAGAPAPGKVATKLFRAWLAADRTAAAKAATPAAVKTIFTYVYRAPDRFDGCSGNVCRFVHTSVRVPGGLDGIAMVVTGSKVTKVYLSRHITRPSTVAKHLFAAWKRGDRYGGLEVATSATVQKLFRVKYDPRGVTHFFQGCTKESQGYSCAYSYEGGAMLMHVRGSTTTGYEVRSISYLAD</sequence>
<feature type="signal peptide" evidence="1">
    <location>
        <begin position="1"/>
        <end position="28"/>
    </location>
</feature>
<gene>
    <name evidence="2" type="ORF">SAMN05421869_12555</name>
</gene>
<proteinExistence type="predicted"/>
<dbReference type="AlphaFoldDB" id="A0A1G9JJK1"/>
<feature type="chain" id="PRO_5011489885" description="Tat pathway signal sequence domain protein" evidence="1">
    <location>
        <begin position="29"/>
        <end position="213"/>
    </location>
</feature>
<dbReference type="EMBL" id="FNDJ01000025">
    <property type="protein sequence ID" value="SDL37416.1"/>
    <property type="molecule type" value="Genomic_DNA"/>
</dbReference>
<evidence type="ECO:0000256" key="1">
    <source>
        <dbReference type="SAM" id="SignalP"/>
    </source>
</evidence>